<geneLocation type="plasmid" evidence="2">
    <name>ppd-1</name>
</geneLocation>
<keyword evidence="1" id="KW-0614">Plasmid</keyword>
<proteinExistence type="predicted"/>
<dbReference type="RefSeq" id="WP_173636337.1">
    <property type="nucleotide sequence ID" value="NZ_CP054213.1"/>
</dbReference>
<reference evidence="1 2" key="1">
    <citation type="submission" date="2020-06" db="EMBL/GenBank/DDBJ databases">
        <title>Genome sequence of Paramixta manurensis strain PD-1.</title>
        <authorList>
            <person name="Lee C.W."/>
            <person name="Kim J."/>
        </authorList>
    </citation>
    <scope>NUCLEOTIDE SEQUENCE [LARGE SCALE GENOMIC DNA]</scope>
    <source>
        <strain evidence="1 2">PD-1</strain>
        <plasmid evidence="2">ppd-1</plasmid>
    </source>
</reference>
<accession>A0A6M8UHA0</accession>
<organism evidence="1 2">
    <name type="scientific">Paramixta manurensis</name>
    <dbReference type="NCBI Taxonomy" id="2740817"/>
    <lineage>
        <taxon>Bacteria</taxon>
        <taxon>Pseudomonadati</taxon>
        <taxon>Pseudomonadota</taxon>
        <taxon>Gammaproteobacteria</taxon>
        <taxon>Enterobacterales</taxon>
        <taxon>Erwiniaceae</taxon>
        <taxon>Paramixta</taxon>
    </lineage>
</organism>
<evidence type="ECO:0000313" key="2">
    <source>
        <dbReference type="Proteomes" id="UP000505325"/>
    </source>
</evidence>
<name>A0A6M8UHA0_9GAMM</name>
<keyword evidence="2" id="KW-1185">Reference proteome</keyword>
<dbReference type="EMBL" id="CP054213">
    <property type="protein sequence ID" value="QKJ89279.1"/>
    <property type="molecule type" value="Genomic_DNA"/>
</dbReference>
<dbReference type="Pfam" id="PF06666">
    <property type="entry name" value="DUF1173"/>
    <property type="match status" value="1"/>
</dbReference>
<dbReference type="InterPro" id="IPR009553">
    <property type="entry name" value="DUF1173"/>
</dbReference>
<protein>
    <submittedName>
        <fullName evidence="1">DUF1173 family protein</fullName>
    </submittedName>
</protein>
<dbReference type="Proteomes" id="UP000505325">
    <property type="component" value="Plasmid pPD-1"/>
</dbReference>
<evidence type="ECO:0000313" key="1">
    <source>
        <dbReference type="EMBL" id="QKJ89279.1"/>
    </source>
</evidence>
<sequence length="439" mass="50442">MATKKTYPVRFAGQRGTRECGADFRTDNPEQWQRWLKHARDNKTTTVVTCLCQPPEEDTHRRRLKVHLSQKTDQCWLASWAYSGHEHAPECRFYSVWPDERQAAIYTHDVVKAAPGGHLVVRLPTGLQKKEAPETRQEITPARGVTGRRHRQPSMRLLGLLHLLWEQSGINVWHPAFDRRKRYPGWVSWRLNETAARIRIGRVPLQHSLMLMAMKDSPQVAQNRQTVKGAGGASRRLIMISQLATWNDAAAERLQFTLPLGLFAGFPALALPDDVRARLARSFSREMADWRRGARVMVICETEPPETVFIRKDGRNIPRSSCRVIDAALMTVSPRYIPLDSRYEGMVEARLWEEKRAFIKPLRYDGEEDVFPDFVLTDVPGTEALPLEVFGMNTPEYLQRKQVKTAFYDSEYGAGRWWQWDAADDPEGADMPAFPPRQL</sequence>
<dbReference type="KEGG" id="pmak:PMPD1_4381"/>
<gene>
    <name evidence="1" type="ORF">PMPD1_4381</name>
</gene>
<dbReference type="AlphaFoldDB" id="A0A6M8UHA0"/>